<name>A0A9N8DSQ5_9STRA</name>
<accession>A0A9N8DSQ5</accession>
<evidence type="ECO:0000313" key="2">
    <source>
        <dbReference type="EMBL" id="CAB9506279.1"/>
    </source>
</evidence>
<comment type="caution">
    <text evidence="2">The sequence shown here is derived from an EMBL/GenBank/DDBJ whole genome shotgun (WGS) entry which is preliminary data.</text>
</comment>
<sequence length="137" mass="15712">MEVTQEDLIQREPTQSYISIDDSSETGYTKNDGDISRSLHPQVEAKDHLVETKNRHVHRLTMAENLQQENAGEKHCVWGQRSSHKGWLQGKEIHQENRETDSSRTASAAEPETSKCEEGARRQEIKCPLCRRSFLPL</sequence>
<keyword evidence="3" id="KW-1185">Reference proteome</keyword>
<gene>
    <name evidence="2" type="ORF">SEMRO_261_G101770.1</name>
</gene>
<evidence type="ECO:0000313" key="3">
    <source>
        <dbReference type="Proteomes" id="UP001153069"/>
    </source>
</evidence>
<protein>
    <submittedName>
        <fullName evidence="2">Uncharacterized protein</fullName>
    </submittedName>
</protein>
<proteinExistence type="predicted"/>
<feature type="compositionally biased region" description="Basic and acidic residues" evidence="1">
    <location>
        <begin position="31"/>
        <end position="40"/>
    </location>
</feature>
<feature type="region of interest" description="Disordered" evidence="1">
    <location>
        <begin position="91"/>
        <end position="122"/>
    </location>
</feature>
<dbReference type="Proteomes" id="UP001153069">
    <property type="component" value="Unassembled WGS sequence"/>
</dbReference>
<organism evidence="2 3">
    <name type="scientific">Seminavis robusta</name>
    <dbReference type="NCBI Taxonomy" id="568900"/>
    <lineage>
        <taxon>Eukaryota</taxon>
        <taxon>Sar</taxon>
        <taxon>Stramenopiles</taxon>
        <taxon>Ochrophyta</taxon>
        <taxon>Bacillariophyta</taxon>
        <taxon>Bacillariophyceae</taxon>
        <taxon>Bacillariophycidae</taxon>
        <taxon>Naviculales</taxon>
        <taxon>Naviculaceae</taxon>
        <taxon>Seminavis</taxon>
    </lineage>
</organism>
<dbReference type="EMBL" id="CAICTM010000260">
    <property type="protein sequence ID" value="CAB9506279.1"/>
    <property type="molecule type" value="Genomic_DNA"/>
</dbReference>
<evidence type="ECO:0000256" key="1">
    <source>
        <dbReference type="SAM" id="MobiDB-lite"/>
    </source>
</evidence>
<dbReference type="AlphaFoldDB" id="A0A9N8DSQ5"/>
<reference evidence="2" key="1">
    <citation type="submission" date="2020-06" db="EMBL/GenBank/DDBJ databases">
        <authorList>
            <consortium name="Plant Systems Biology data submission"/>
        </authorList>
    </citation>
    <scope>NUCLEOTIDE SEQUENCE</scope>
    <source>
        <strain evidence="2">D6</strain>
    </source>
</reference>
<feature type="compositionally biased region" description="Basic and acidic residues" evidence="1">
    <location>
        <begin position="91"/>
        <end position="102"/>
    </location>
</feature>
<feature type="region of interest" description="Disordered" evidence="1">
    <location>
        <begin position="1"/>
        <end position="40"/>
    </location>
</feature>
<feature type="compositionally biased region" description="Basic and acidic residues" evidence="1">
    <location>
        <begin position="112"/>
        <end position="122"/>
    </location>
</feature>